<proteinExistence type="inferred from homology"/>
<evidence type="ECO:0000259" key="5">
    <source>
        <dbReference type="PROSITE" id="PS51891"/>
    </source>
</evidence>
<name>A0A0D6PKW2_9PROT</name>
<dbReference type="PANTHER" id="PTHR33337:SF40">
    <property type="entry name" value="CENP-V_GFA DOMAIN-CONTAINING PROTEIN-RELATED"/>
    <property type="match status" value="1"/>
</dbReference>
<dbReference type="AlphaFoldDB" id="A0A0D6PKW2"/>
<keyword evidence="2" id="KW-0479">Metal-binding</keyword>
<dbReference type="PROSITE" id="PS51891">
    <property type="entry name" value="CENP_V_GFA"/>
    <property type="match status" value="1"/>
</dbReference>
<protein>
    <submittedName>
        <fullName evidence="6">Glutathione-dependent formaldehyde-activating protein</fullName>
    </submittedName>
</protein>
<dbReference type="SUPFAM" id="SSF51316">
    <property type="entry name" value="Mss4-like"/>
    <property type="match status" value="1"/>
</dbReference>
<dbReference type="OrthoDB" id="9807246at2"/>
<dbReference type="GO" id="GO:0016846">
    <property type="term" value="F:carbon-sulfur lyase activity"/>
    <property type="evidence" value="ECO:0007669"/>
    <property type="project" value="InterPro"/>
</dbReference>
<dbReference type="PANTHER" id="PTHR33337">
    <property type="entry name" value="GFA DOMAIN-CONTAINING PROTEIN"/>
    <property type="match status" value="1"/>
</dbReference>
<dbReference type="RefSeq" id="WP_048879782.1">
    <property type="nucleotide sequence ID" value="NZ_BANC01000090.1"/>
</dbReference>
<keyword evidence="7" id="KW-1185">Reference proteome</keyword>
<evidence type="ECO:0000256" key="4">
    <source>
        <dbReference type="ARBA" id="ARBA00023239"/>
    </source>
</evidence>
<evidence type="ECO:0000313" key="7">
    <source>
        <dbReference type="Proteomes" id="UP000032668"/>
    </source>
</evidence>
<dbReference type="InterPro" id="IPR006913">
    <property type="entry name" value="CENP-V/GFA"/>
</dbReference>
<comment type="similarity">
    <text evidence="1">Belongs to the Gfa family.</text>
</comment>
<keyword evidence="3" id="KW-0862">Zinc</keyword>
<dbReference type="STRING" id="1120923.SAMN02746095_02850"/>
<accession>A0A0D6PKW2</accession>
<gene>
    <name evidence="6" type="ORF">Aam_092_015</name>
</gene>
<evidence type="ECO:0000256" key="3">
    <source>
        <dbReference type="ARBA" id="ARBA00022833"/>
    </source>
</evidence>
<dbReference type="Proteomes" id="UP000032668">
    <property type="component" value="Unassembled WGS sequence"/>
</dbReference>
<evidence type="ECO:0000313" key="6">
    <source>
        <dbReference type="EMBL" id="GAN81394.1"/>
    </source>
</evidence>
<organism evidence="6 7">
    <name type="scientific">Acidocella aminolytica 101 = DSM 11237</name>
    <dbReference type="NCBI Taxonomy" id="1120923"/>
    <lineage>
        <taxon>Bacteria</taxon>
        <taxon>Pseudomonadati</taxon>
        <taxon>Pseudomonadota</taxon>
        <taxon>Alphaproteobacteria</taxon>
        <taxon>Acetobacterales</taxon>
        <taxon>Acidocellaceae</taxon>
        <taxon>Acidocella</taxon>
    </lineage>
</organism>
<dbReference type="Pfam" id="PF04828">
    <property type="entry name" value="GFA"/>
    <property type="match status" value="1"/>
</dbReference>
<dbReference type="GO" id="GO:0046872">
    <property type="term" value="F:metal ion binding"/>
    <property type="evidence" value="ECO:0007669"/>
    <property type="project" value="UniProtKB-KW"/>
</dbReference>
<evidence type="ECO:0000256" key="2">
    <source>
        <dbReference type="ARBA" id="ARBA00022723"/>
    </source>
</evidence>
<feature type="domain" description="CENP-V/GFA" evidence="5">
    <location>
        <begin position="4"/>
        <end position="114"/>
    </location>
</feature>
<keyword evidence="4" id="KW-0456">Lyase</keyword>
<dbReference type="Gene3D" id="3.90.1590.10">
    <property type="entry name" value="glutathione-dependent formaldehyde- activating enzyme (gfa)"/>
    <property type="match status" value="1"/>
</dbReference>
<reference evidence="6 7" key="1">
    <citation type="submission" date="2012-11" db="EMBL/GenBank/DDBJ databases">
        <title>Whole genome sequence of Acidocella aminolytica 101 = DSM 11237.</title>
        <authorList>
            <person name="Azuma Y."/>
            <person name="Higashiura N."/>
            <person name="Hirakawa H."/>
            <person name="Matsushita K."/>
        </authorList>
    </citation>
    <scope>NUCLEOTIDE SEQUENCE [LARGE SCALE GENOMIC DNA]</scope>
    <source>
        <strain evidence="7">101 / DSM 11237</strain>
    </source>
</reference>
<evidence type="ECO:0000256" key="1">
    <source>
        <dbReference type="ARBA" id="ARBA00005495"/>
    </source>
</evidence>
<comment type="caution">
    <text evidence="6">The sequence shown here is derived from an EMBL/GenBank/DDBJ whole genome shotgun (WGS) entry which is preliminary data.</text>
</comment>
<dbReference type="EMBL" id="BANC01000090">
    <property type="protein sequence ID" value="GAN81394.1"/>
    <property type="molecule type" value="Genomic_DNA"/>
</dbReference>
<sequence>MSGLTGGCLCGAVRYEVSGAPVAARLCYCRVCQYLACGGPAANIQVRAADVSLTGALKDYCSVADSGNAMRRRFCPECGTHVTSASSARPDFLVLRVGTLDDPEQGRPQMAIWTSRAPQWMCMAPGLPKFAEQPPTR</sequence>
<dbReference type="InterPro" id="IPR011057">
    <property type="entry name" value="Mss4-like_sf"/>
</dbReference>